<protein>
    <recommendedName>
        <fullName evidence="3">DUF3859 domain-containing protein</fullName>
    </recommendedName>
</protein>
<dbReference type="RefSeq" id="WP_194139551.1">
    <property type="nucleotide sequence ID" value="NZ_PRDM01000003.1"/>
</dbReference>
<sequence length="145" mass="17071">MKIVDNEQTWKGFFSYLEGYDIIDSYINVPFKMNLTFDGDSFVGTTIDSESENVITEPILVKGFIENDQISFVVNYPYHYYKDDNNKILIDKNLSHPNIEYLGFYDQVEKKFFGTWEMIISTEKITEEEYIEEVASGGFEIYRDK</sequence>
<organism evidence="1 2">
    <name type="scientific">Flavobacterium hungaricum</name>
    <dbReference type="NCBI Taxonomy" id="2082725"/>
    <lineage>
        <taxon>Bacteria</taxon>
        <taxon>Pseudomonadati</taxon>
        <taxon>Bacteroidota</taxon>
        <taxon>Flavobacteriia</taxon>
        <taxon>Flavobacteriales</taxon>
        <taxon>Flavobacteriaceae</taxon>
        <taxon>Flavobacterium</taxon>
    </lineage>
</organism>
<accession>A0ABR9TM36</accession>
<reference evidence="1 2" key="1">
    <citation type="submission" date="2018-07" db="EMBL/GenBank/DDBJ databases">
        <title>Genome assembly of strain KB82.</title>
        <authorList>
            <person name="Kukolya J."/>
            <person name="Horvath B."/>
            <person name="Nagy I."/>
            <person name="Toth A."/>
        </authorList>
    </citation>
    <scope>NUCLEOTIDE SEQUENCE [LARGE SCALE GENOMIC DNA]</scope>
    <source>
        <strain evidence="1 2">Kb82</strain>
    </source>
</reference>
<keyword evidence="2" id="KW-1185">Reference proteome</keyword>
<proteinExistence type="predicted"/>
<evidence type="ECO:0000313" key="2">
    <source>
        <dbReference type="Proteomes" id="UP000640614"/>
    </source>
</evidence>
<gene>
    <name evidence="1" type="ORF">C4F50_15685</name>
</gene>
<dbReference type="Proteomes" id="UP000640614">
    <property type="component" value="Unassembled WGS sequence"/>
</dbReference>
<comment type="caution">
    <text evidence="1">The sequence shown here is derived from an EMBL/GenBank/DDBJ whole genome shotgun (WGS) entry which is preliminary data.</text>
</comment>
<dbReference type="EMBL" id="PRDM01000003">
    <property type="protein sequence ID" value="MBE8726370.1"/>
    <property type="molecule type" value="Genomic_DNA"/>
</dbReference>
<name>A0ABR9TM36_9FLAO</name>
<evidence type="ECO:0008006" key="3">
    <source>
        <dbReference type="Google" id="ProtNLM"/>
    </source>
</evidence>
<evidence type="ECO:0000313" key="1">
    <source>
        <dbReference type="EMBL" id="MBE8726370.1"/>
    </source>
</evidence>